<sequence>MSGTERAPAAGDNHHLSHTRGDSVSSLNAASSTSTTRPFEMRDFVTVDTIGEGSYSSVREVFLANKPTERYALKIMDKSHIVREGKARYVATERALLAGRLADCDCVAALRFTFQDTYSLYLGMELCTGGDLYSQLKRSEGEVMTEEKAVFYVSEVTRAVQQCHARGIVHRDVKPENVLIDSTGHVKLCDFGSALDLQPVMTSVLTAIAEQAVKKDAKHKKNRCASFVGTAEYVAPEILEGCAETTTAVDLWSIGVMTFQLLTGRVPFKDKTEYLTMQAVLKGKYVYPPEANVSSAAKDFIDKLLVREPKKRLGFEDETSIRSHPFFASVSDWSTLRARKAPSVLTATGVGSDATVSESESESDTDDDEEWRARVNAATAALDAL</sequence>
<evidence type="ECO:0000256" key="11">
    <source>
        <dbReference type="RuleBase" id="RU000304"/>
    </source>
</evidence>
<feature type="region of interest" description="Disordered" evidence="12">
    <location>
        <begin position="1"/>
        <end position="32"/>
    </location>
</feature>
<evidence type="ECO:0000259" key="13">
    <source>
        <dbReference type="PROSITE" id="PS50011"/>
    </source>
</evidence>
<organism evidence="14 15">
    <name type="scientific">Ostreococcus lucimarinus (strain CCE9901)</name>
    <dbReference type="NCBI Taxonomy" id="436017"/>
    <lineage>
        <taxon>Eukaryota</taxon>
        <taxon>Viridiplantae</taxon>
        <taxon>Chlorophyta</taxon>
        <taxon>Mamiellophyceae</taxon>
        <taxon>Mamiellales</taxon>
        <taxon>Bathycoccaceae</taxon>
        <taxon>Ostreococcus</taxon>
    </lineage>
</organism>
<feature type="compositionally biased region" description="Acidic residues" evidence="12">
    <location>
        <begin position="359"/>
        <end position="370"/>
    </location>
</feature>
<dbReference type="AlphaFoldDB" id="A4RUA0"/>
<evidence type="ECO:0000256" key="8">
    <source>
        <dbReference type="ARBA" id="ARBA00047899"/>
    </source>
</evidence>
<gene>
    <name evidence="14" type="ORF">OSTLU_34210</name>
</gene>
<evidence type="ECO:0000256" key="4">
    <source>
        <dbReference type="ARBA" id="ARBA00022679"/>
    </source>
</evidence>
<dbReference type="GO" id="GO:0004674">
    <property type="term" value="F:protein serine/threonine kinase activity"/>
    <property type="evidence" value="ECO:0007669"/>
    <property type="project" value="UniProtKB-KW"/>
</dbReference>
<evidence type="ECO:0000256" key="3">
    <source>
        <dbReference type="ARBA" id="ARBA00022553"/>
    </source>
</evidence>
<keyword evidence="5 10" id="KW-0547">Nucleotide-binding</keyword>
<keyword evidence="2 11" id="KW-0723">Serine/threonine-protein kinase</keyword>
<evidence type="ECO:0000256" key="7">
    <source>
        <dbReference type="ARBA" id="ARBA00022840"/>
    </source>
</evidence>
<dbReference type="PANTHER" id="PTHR24356:SF163">
    <property type="entry name" value="3-PHOSPHOINOSITIDE-DEPENDENT PROTEIN KINASE 1-RELATED"/>
    <property type="match status" value="1"/>
</dbReference>
<feature type="binding site" evidence="10">
    <location>
        <position position="74"/>
    </location>
    <ligand>
        <name>ATP</name>
        <dbReference type="ChEBI" id="CHEBI:30616"/>
    </ligand>
</feature>
<dbReference type="FunFam" id="1.10.510.10:FF:000024">
    <property type="entry name" value="Probable serine/threonine-protein kinase cot-1"/>
    <property type="match status" value="1"/>
</dbReference>
<dbReference type="EC" id="2.7.11.1" evidence="1"/>
<evidence type="ECO:0000256" key="12">
    <source>
        <dbReference type="SAM" id="MobiDB-lite"/>
    </source>
</evidence>
<keyword evidence="4" id="KW-0808">Transferase</keyword>
<dbReference type="eggNOG" id="KOG0592">
    <property type="taxonomic scope" value="Eukaryota"/>
</dbReference>
<dbReference type="KEGG" id="olu:OSTLU_34210"/>
<dbReference type="SMART" id="SM00220">
    <property type="entry name" value="S_TKc"/>
    <property type="match status" value="1"/>
</dbReference>
<evidence type="ECO:0000256" key="6">
    <source>
        <dbReference type="ARBA" id="ARBA00022777"/>
    </source>
</evidence>
<keyword evidence="6" id="KW-0418">Kinase</keyword>
<evidence type="ECO:0000256" key="2">
    <source>
        <dbReference type="ARBA" id="ARBA00022527"/>
    </source>
</evidence>
<dbReference type="Gramene" id="ABO94929">
    <property type="protein sequence ID" value="ABO94929"/>
    <property type="gene ID" value="OSTLU_34210"/>
</dbReference>
<evidence type="ECO:0000256" key="1">
    <source>
        <dbReference type="ARBA" id="ARBA00012513"/>
    </source>
</evidence>
<protein>
    <recommendedName>
        <fullName evidence="1">non-specific serine/threonine protein kinase</fullName>
        <ecNumber evidence="1">2.7.11.1</ecNumber>
    </recommendedName>
</protein>
<feature type="domain" description="Protein kinase" evidence="13">
    <location>
        <begin position="44"/>
        <end position="327"/>
    </location>
</feature>
<dbReference type="OrthoDB" id="347657at2759"/>
<dbReference type="GeneID" id="5000743"/>
<dbReference type="RefSeq" id="XP_001416636.1">
    <property type="nucleotide sequence ID" value="XM_001416599.1"/>
</dbReference>
<comment type="catalytic activity">
    <reaction evidence="8">
        <text>L-threonyl-[protein] + ATP = O-phospho-L-threonyl-[protein] + ADP + H(+)</text>
        <dbReference type="Rhea" id="RHEA:46608"/>
        <dbReference type="Rhea" id="RHEA-COMP:11060"/>
        <dbReference type="Rhea" id="RHEA-COMP:11605"/>
        <dbReference type="ChEBI" id="CHEBI:15378"/>
        <dbReference type="ChEBI" id="CHEBI:30013"/>
        <dbReference type="ChEBI" id="CHEBI:30616"/>
        <dbReference type="ChEBI" id="CHEBI:61977"/>
        <dbReference type="ChEBI" id="CHEBI:456216"/>
        <dbReference type="EC" id="2.7.11.1"/>
    </reaction>
</comment>
<keyword evidence="3" id="KW-0597">Phosphoprotein</keyword>
<evidence type="ECO:0000256" key="9">
    <source>
        <dbReference type="ARBA" id="ARBA00048679"/>
    </source>
</evidence>
<dbReference type="OMA" id="RYYAANL"/>
<dbReference type="EMBL" id="CP000583">
    <property type="protein sequence ID" value="ABO94929.1"/>
    <property type="molecule type" value="Genomic_DNA"/>
</dbReference>
<dbReference type="InterPro" id="IPR008271">
    <property type="entry name" value="Ser/Thr_kinase_AS"/>
</dbReference>
<dbReference type="GO" id="GO:0035556">
    <property type="term" value="P:intracellular signal transduction"/>
    <property type="evidence" value="ECO:0007669"/>
    <property type="project" value="TreeGrafter"/>
</dbReference>
<dbReference type="SUPFAM" id="SSF56112">
    <property type="entry name" value="Protein kinase-like (PK-like)"/>
    <property type="match status" value="1"/>
</dbReference>
<dbReference type="Gene3D" id="1.10.510.10">
    <property type="entry name" value="Transferase(Phosphotransferase) domain 1"/>
    <property type="match status" value="1"/>
</dbReference>
<evidence type="ECO:0000256" key="10">
    <source>
        <dbReference type="PROSITE-ProRule" id="PRU10141"/>
    </source>
</evidence>
<name>A4RUA0_OSTLU</name>
<comment type="similarity">
    <text evidence="11">Belongs to the protein kinase superfamily.</text>
</comment>
<proteinExistence type="inferred from homology"/>
<evidence type="ECO:0000313" key="14">
    <source>
        <dbReference type="EMBL" id="ABO94929.1"/>
    </source>
</evidence>
<comment type="catalytic activity">
    <reaction evidence="9">
        <text>L-seryl-[protein] + ATP = O-phospho-L-seryl-[protein] + ADP + H(+)</text>
        <dbReference type="Rhea" id="RHEA:17989"/>
        <dbReference type="Rhea" id="RHEA-COMP:9863"/>
        <dbReference type="Rhea" id="RHEA-COMP:11604"/>
        <dbReference type="ChEBI" id="CHEBI:15378"/>
        <dbReference type="ChEBI" id="CHEBI:29999"/>
        <dbReference type="ChEBI" id="CHEBI:30616"/>
        <dbReference type="ChEBI" id="CHEBI:83421"/>
        <dbReference type="ChEBI" id="CHEBI:456216"/>
        <dbReference type="EC" id="2.7.11.1"/>
    </reaction>
</comment>
<dbReference type="PROSITE" id="PS00108">
    <property type="entry name" value="PROTEIN_KINASE_ST"/>
    <property type="match status" value="1"/>
</dbReference>
<dbReference type="GO" id="GO:0007010">
    <property type="term" value="P:cytoskeleton organization"/>
    <property type="evidence" value="ECO:0007669"/>
    <property type="project" value="UniProtKB-ARBA"/>
</dbReference>
<dbReference type="PROSITE" id="PS00107">
    <property type="entry name" value="PROTEIN_KINASE_ATP"/>
    <property type="match status" value="1"/>
</dbReference>
<dbReference type="HOGENOM" id="CLU_000288_63_5_1"/>
<dbReference type="InterPro" id="IPR050236">
    <property type="entry name" value="Ser_Thr_kinase_AGC"/>
</dbReference>
<dbReference type="InterPro" id="IPR000719">
    <property type="entry name" value="Prot_kinase_dom"/>
</dbReference>
<evidence type="ECO:0000256" key="5">
    <source>
        <dbReference type="ARBA" id="ARBA00022741"/>
    </source>
</evidence>
<keyword evidence="15" id="KW-1185">Reference proteome</keyword>
<dbReference type="STRING" id="436017.A4RUA0"/>
<dbReference type="GO" id="GO:0005524">
    <property type="term" value="F:ATP binding"/>
    <property type="evidence" value="ECO:0007669"/>
    <property type="project" value="UniProtKB-UniRule"/>
</dbReference>
<dbReference type="Pfam" id="PF00069">
    <property type="entry name" value="Pkinase"/>
    <property type="match status" value="1"/>
</dbReference>
<keyword evidence="7 10" id="KW-0067">ATP-binding</keyword>
<dbReference type="InterPro" id="IPR017441">
    <property type="entry name" value="Protein_kinase_ATP_BS"/>
</dbReference>
<evidence type="ECO:0000313" key="15">
    <source>
        <dbReference type="Proteomes" id="UP000001568"/>
    </source>
</evidence>
<dbReference type="PROSITE" id="PS50011">
    <property type="entry name" value="PROTEIN_KINASE_DOM"/>
    <property type="match status" value="1"/>
</dbReference>
<feature type="compositionally biased region" description="Low complexity" evidence="12">
    <location>
        <begin position="23"/>
        <end position="32"/>
    </location>
</feature>
<feature type="compositionally biased region" description="Basic and acidic residues" evidence="12">
    <location>
        <begin position="12"/>
        <end position="21"/>
    </location>
</feature>
<reference evidence="14 15" key="1">
    <citation type="journal article" date="2007" name="Proc. Natl. Acad. Sci. U.S.A.">
        <title>The tiny eukaryote Ostreococcus provides genomic insights into the paradox of plankton speciation.</title>
        <authorList>
            <person name="Palenik B."/>
            <person name="Grimwood J."/>
            <person name="Aerts A."/>
            <person name="Rouze P."/>
            <person name="Salamov A."/>
            <person name="Putnam N."/>
            <person name="Dupont C."/>
            <person name="Jorgensen R."/>
            <person name="Derelle E."/>
            <person name="Rombauts S."/>
            <person name="Zhou K."/>
            <person name="Otillar R."/>
            <person name="Merchant S.S."/>
            <person name="Podell S."/>
            <person name="Gaasterland T."/>
            <person name="Napoli C."/>
            <person name="Gendler K."/>
            <person name="Manuell A."/>
            <person name="Tai V."/>
            <person name="Vallon O."/>
            <person name="Piganeau G."/>
            <person name="Jancek S."/>
            <person name="Heijde M."/>
            <person name="Jabbari K."/>
            <person name="Bowler C."/>
            <person name="Lohr M."/>
            <person name="Robbens S."/>
            <person name="Werner G."/>
            <person name="Dubchak I."/>
            <person name="Pazour G.J."/>
            <person name="Ren Q."/>
            <person name="Paulsen I."/>
            <person name="Delwiche C."/>
            <person name="Schmutz J."/>
            <person name="Rokhsar D."/>
            <person name="Van de Peer Y."/>
            <person name="Moreau H."/>
            <person name="Grigoriev I.V."/>
        </authorList>
    </citation>
    <scope>NUCLEOTIDE SEQUENCE [LARGE SCALE GENOMIC DNA]</scope>
    <source>
        <strain evidence="14 15">CCE9901</strain>
    </source>
</reference>
<accession>A4RUA0</accession>
<dbReference type="Proteomes" id="UP000001568">
    <property type="component" value="Chromosome 3"/>
</dbReference>
<feature type="region of interest" description="Disordered" evidence="12">
    <location>
        <begin position="349"/>
        <end position="372"/>
    </location>
</feature>
<dbReference type="InterPro" id="IPR011009">
    <property type="entry name" value="Kinase-like_dom_sf"/>
</dbReference>
<dbReference type="Gene3D" id="3.30.200.20">
    <property type="entry name" value="Phosphorylase Kinase, domain 1"/>
    <property type="match status" value="1"/>
</dbReference>
<dbReference type="PANTHER" id="PTHR24356">
    <property type="entry name" value="SERINE/THREONINE-PROTEIN KINASE"/>
    <property type="match status" value="1"/>
</dbReference>